<keyword evidence="7 15" id="KW-0067">ATP-binding</keyword>
<dbReference type="InterPro" id="IPR018303">
    <property type="entry name" value="ATPase_P-typ_P_site"/>
</dbReference>
<feature type="binding site" evidence="16">
    <location>
        <position position="867"/>
    </location>
    <ligand>
        <name>Mg(2+)</name>
        <dbReference type="ChEBI" id="CHEBI:18420"/>
    </ligand>
</feature>
<dbReference type="SUPFAM" id="SSF81660">
    <property type="entry name" value="Metal cation-transporting ATPase, ATP-binding domain N"/>
    <property type="match status" value="1"/>
</dbReference>
<dbReference type="NCBIfam" id="TIGR01494">
    <property type="entry name" value="ATPase_P-type"/>
    <property type="match status" value="1"/>
</dbReference>
<feature type="transmembrane region" description="Helical" evidence="17">
    <location>
        <begin position="1110"/>
        <end position="1131"/>
    </location>
</feature>
<dbReference type="Pfam" id="PF13246">
    <property type="entry name" value="Cation_ATPase"/>
    <property type="match status" value="1"/>
</dbReference>
<dbReference type="EC" id="7.6.2.1" evidence="17"/>
<dbReference type="GeneID" id="18237522"/>
<dbReference type="InterPro" id="IPR032630">
    <property type="entry name" value="P_typ_ATPase_c"/>
</dbReference>
<dbReference type="FunFam" id="3.40.50.1000:FF:000203">
    <property type="entry name" value="Phospholipid-transporting ATPase"/>
    <property type="match status" value="1"/>
</dbReference>
<feature type="binding site" evidence="15">
    <location>
        <position position="750"/>
    </location>
    <ligand>
        <name>ATP</name>
        <dbReference type="ChEBI" id="CHEBI:30616"/>
    </ligand>
</feature>
<accession>F4PAX0</accession>
<keyword evidence="5 16" id="KW-0479">Metal-binding</keyword>
<dbReference type="InterPro" id="IPR006539">
    <property type="entry name" value="P-type_ATPase_IV"/>
</dbReference>
<feature type="transmembrane region" description="Helical" evidence="17">
    <location>
        <begin position="920"/>
        <end position="941"/>
    </location>
</feature>
<evidence type="ECO:0000256" key="11">
    <source>
        <dbReference type="ARBA" id="ARBA00023136"/>
    </source>
</evidence>
<dbReference type="Pfam" id="PF16209">
    <property type="entry name" value="PhoLip_ATPase_N"/>
    <property type="match status" value="1"/>
</dbReference>
<feature type="binding site" evidence="15">
    <location>
        <position position="668"/>
    </location>
    <ligand>
        <name>ATP</name>
        <dbReference type="ChEBI" id="CHEBI:30616"/>
    </ligand>
</feature>
<evidence type="ECO:0000313" key="22">
    <source>
        <dbReference type="EMBL" id="EGF77617.1"/>
    </source>
</evidence>
<evidence type="ECO:0000256" key="7">
    <source>
        <dbReference type="ARBA" id="ARBA00022840"/>
    </source>
</evidence>
<feature type="compositionally biased region" description="Polar residues" evidence="18">
    <location>
        <begin position="40"/>
        <end position="68"/>
    </location>
</feature>
<evidence type="ECO:0000256" key="15">
    <source>
        <dbReference type="PIRSR" id="PIRSR606539-2"/>
    </source>
</evidence>
<comment type="similarity">
    <text evidence="3 17">Belongs to the cation transport ATPase (P-type) (TC 3.A.3) family. Type IV subfamily.</text>
</comment>
<feature type="compositionally biased region" description="Basic and acidic residues" evidence="18">
    <location>
        <begin position="1158"/>
        <end position="1174"/>
    </location>
</feature>
<dbReference type="Gene3D" id="2.70.150.10">
    <property type="entry name" value="Calcium-transporting ATPase, cytoplasmic transduction domain A"/>
    <property type="match status" value="1"/>
</dbReference>
<feature type="transmembrane region" description="Helical" evidence="17">
    <location>
        <begin position="366"/>
        <end position="388"/>
    </location>
</feature>
<evidence type="ECO:0000256" key="4">
    <source>
        <dbReference type="ARBA" id="ARBA00022692"/>
    </source>
</evidence>
<evidence type="ECO:0000256" key="8">
    <source>
        <dbReference type="ARBA" id="ARBA00022842"/>
    </source>
</evidence>
<reference evidence="22 23" key="1">
    <citation type="submission" date="2009-12" db="EMBL/GenBank/DDBJ databases">
        <title>The draft genome of Batrachochytrium dendrobatidis.</title>
        <authorList>
            <consortium name="US DOE Joint Genome Institute (JGI-PGF)"/>
            <person name="Kuo A."/>
            <person name="Salamov A."/>
            <person name="Schmutz J."/>
            <person name="Lucas S."/>
            <person name="Pitluck S."/>
            <person name="Rosenblum E."/>
            <person name="Stajich J."/>
            <person name="Eisen M."/>
            <person name="Grigoriev I.V."/>
        </authorList>
    </citation>
    <scope>NUCLEOTIDE SEQUENCE [LARGE SCALE GENOMIC DNA]</scope>
    <source>
        <strain evidence="23">JAM81 / FGSC 10211</strain>
    </source>
</reference>
<dbReference type="STRING" id="684364.F4PAX0"/>
<feature type="transmembrane region" description="Helical" evidence="17">
    <location>
        <begin position="143"/>
        <end position="162"/>
    </location>
</feature>
<dbReference type="InterPro" id="IPR023298">
    <property type="entry name" value="ATPase_P-typ_TM_dom_sf"/>
</dbReference>
<dbReference type="SFLD" id="SFLDS00003">
    <property type="entry name" value="Haloacid_Dehalogenase"/>
    <property type="match status" value="1"/>
</dbReference>
<evidence type="ECO:0000256" key="12">
    <source>
        <dbReference type="ARBA" id="ARBA00034036"/>
    </source>
</evidence>
<feature type="binding site" evidence="16">
    <location>
        <position position="863"/>
    </location>
    <ligand>
        <name>Mg(2+)</name>
        <dbReference type="ChEBI" id="CHEBI:18420"/>
    </ligand>
</feature>
<evidence type="ECO:0000256" key="5">
    <source>
        <dbReference type="ARBA" id="ARBA00022723"/>
    </source>
</evidence>
<dbReference type="GO" id="GO:0016887">
    <property type="term" value="F:ATP hydrolysis activity"/>
    <property type="evidence" value="ECO:0007669"/>
    <property type="project" value="InterPro"/>
</dbReference>
<evidence type="ECO:0000256" key="17">
    <source>
        <dbReference type="RuleBase" id="RU362033"/>
    </source>
</evidence>
<feature type="binding site" evidence="15">
    <location>
        <position position="630"/>
    </location>
    <ligand>
        <name>ATP</name>
        <dbReference type="ChEBI" id="CHEBI:30616"/>
    </ligand>
</feature>
<dbReference type="GO" id="GO:0005524">
    <property type="term" value="F:ATP binding"/>
    <property type="evidence" value="ECO:0007669"/>
    <property type="project" value="UniProtKB-UniRule"/>
</dbReference>
<dbReference type="GO" id="GO:0000287">
    <property type="term" value="F:magnesium ion binding"/>
    <property type="evidence" value="ECO:0007669"/>
    <property type="project" value="UniProtKB-UniRule"/>
</dbReference>
<feature type="binding site" evidence="15">
    <location>
        <position position="485"/>
    </location>
    <ligand>
        <name>ATP</name>
        <dbReference type="ChEBI" id="CHEBI:30616"/>
    </ligand>
</feature>
<evidence type="ECO:0000256" key="14">
    <source>
        <dbReference type="PIRSR" id="PIRSR606539-1"/>
    </source>
</evidence>
<feature type="binding site" evidence="15">
    <location>
        <position position="748"/>
    </location>
    <ligand>
        <name>ATP</name>
        <dbReference type="ChEBI" id="CHEBI:30616"/>
    </ligand>
</feature>
<keyword evidence="4 17" id="KW-0812">Transmembrane</keyword>
<feature type="domain" description="P-type ATPase C-terminal" evidence="21">
    <location>
        <begin position="889"/>
        <end position="1137"/>
    </location>
</feature>
<dbReference type="InterPro" id="IPR059000">
    <property type="entry name" value="ATPase_P-type_domA"/>
</dbReference>
<dbReference type="InterPro" id="IPR008250">
    <property type="entry name" value="ATPase_P-typ_transduc_dom_A_sf"/>
</dbReference>
<feature type="transmembrane region" description="Helical" evidence="17">
    <location>
        <begin position="1039"/>
        <end position="1060"/>
    </location>
</feature>
<comment type="catalytic activity">
    <reaction evidence="12 17">
        <text>ATP + H2O + phospholipidSide 1 = ADP + phosphate + phospholipidSide 2.</text>
        <dbReference type="EC" id="7.6.2.1"/>
    </reaction>
</comment>
<feature type="binding site" evidence="15">
    <location>
        <position position="487"/>
    </location>
    <ligand>
        <name>ATP</name>
        <dbReference type="ChEBI" id="CHEBI:30616"/>
    </ligand>
</feature>
<evidence type="ECO:0000256" key="1">
    <source>
        <dbReference type="ARBA" id="ARBA00004141"/>
    </source>
</evidence>
<dbReference type="InterPro" id="IPR023299">
    <property type="entry name" value="ATPase_P-typ_cyto_dom_N"/>
</dbReference>
<dbReference type="SFLD" id="SFLDG00002">
    <property type="entry name" value="C1.7:_P-type_atpase_like"/>
    <property type="match status" value="1"/>
</dbReference>
<feature type="binding site" evidence="15">
    <location>
        <position position="608"/>
    </location>
    <ligand>
        <name>ATP</name>
        <dbReference type="ChEBI" id="CHEBI:30616"/>
    </ligand>
</feature>
<feature type="transmembrane region" description="Helical" evidence="17">
    <location>
        <begin position="1003"/>
        <end position="1024"/>
    </location>
</feature>
<keyword evidence="6 15" id="KW-0547">Nucleotide-binding</keyword>
<keyword evidence="9 17" id="KW-1278">Translocase</keyword>
<feature type="binding site" evidence="16">
    <location>
        <position position="487"/>
    </location>
    <ligand>
        <name>Mg(2+)</name>
        <dbReference type="ChEBI" id="CHEBI:18420"/>
    </ligand>
</feature>
<dbReference type="PROSITE" id="PS00154">
    <property type="entry name" value="ATPASE_E1_E2"/>
    <property type="match status" value="1"/>
</dbReference>
<evidence type="ECO:0000259" key="19">
    <source>
        <dbReference type="Pfam" id="PF00122"/>
    </source>
</evidence>
<feature type="binding site" evidence="15">
    <location>
        <position position="486"/>
    </location>
    <ligand>
        <name>ATP</name>
        <dbReference type="ChEBI" id="CHEBI:30616"/>
    </ligand>
</feature>
<dbReference type="GO" id="GO:0140326">
    <property type="term" value="F:ATPase-coupled intramembrane lipid transporter activity"/>
    <property type="evidence" value="ECO:0000318"/>
    <property type="project" value="GO_Central"/>
</dbReference>
<feature type="domain" description="P-type ATPase N-terminal" evidence="20">
    <location>
        <begin position="117"/>
        <end position="163"/>
    </location>
</feature>
<evidence type="ECO:0000256" key="10">
    <source>
        <dbReference type="ARBA" id="ARBA00022989"/>
    </source>
</evidence>
<dbReference type="FunFam" id="3.40.50.1000:FF:000001">
    <property type="entry name" value="Phospholipid-transporting ATPase IC"/>
    <property type="match status" value="1"/>
</dbReference>
<dbReference type="SUPFAM" id="SSF81665">
    <property type="entry name" value="Calcium ATPase, transmembrane domain M"/>
    <property type="match status" value="1"/>
</dbReference>
<dbReference type="Gene3D" id="3.40.50.1000">
    <property type="entry name" value="HAD superfamily/HAD-like"/>
    <property type="match status" value="1"/>
</dbReference>
<feature type="transmembrane region" description="Helical" evidence="17">
    <location>
        <begin position="408"/>
        <end position="432"/>
    </location>
</feature>
<feature type="domain" description="P-type ATPase A" evidence="19">
    <location>
        <begin position="202"/>
        <end position="280"/>
    </location>
</feature>
<dbReference type="SUPFAM" id="SSF81653">
    <property type="entry name" value="Calcium ATPase, transduction domain A"/>
    <property type="match status" value="1"/>
</dbReference>
<evidence type="ECO:0000256" key="13">
    <source>
        <dbReference type="ARBA" id="ARBA00049128"/>
    </source>
</evidence>
<dbReference type="Pfam" id="PF16212">
    <property type="entry name" value="PhoLip_ATPase_C"/>
    <property type="match status" value="1"/>
</dbReference>
<proteinExistence type="inferred from homology"/>
<comment type="catalytic activity">
    <reaction evidence="13">
        <text>a 1,2-diacyl-sn-glycero-3-phosphoethanolamine(out) + ATP + H2O = a 1,2-diacyl-sn-glycero-3-phosphoethanolamine(in) + ADP + phosphate + H(+)</text>
        <dbReference type="Rhea" id="RHEA:66132"/>
        <dbReference type="ChEBI" id="CHEBI:15377"/>
        <dbReference type="ChEBI" id="CHEBI:15378"/>
        <dbReference type="ChEBI" id="CHEBI:30616"/>
        <dbReference type="ChEBI" id="CHEBI:43474"/>
        <dbReference type="ChEBI" id="CHEBI:64612"/>
        <dbReference type="ChEBI" id="CHEBI:456216"/>
    </reaction>
    <physiologicalReaction direction="left-to-right" evidence="13">
        <dbReference type="Rhea" id="RHEA:66133"/>
    </physiologicalReaction>
</comment>
<evidence type="ECO:0000256" key="18">
    <source>
        <dbReference type="SAM" id="MobiDB-lite"/>
    </source>
</evidence>
<gene>
    <name evidence="22" type="ORF">BATDEDRAFT_20675</name>
</gene>
<evidence type="ECO:0000256" key="3">
    <source>
        <dbReference type="ARBA" id="ARBA00008109"/>
    </source>
</evidence>
<dbReference type="InterPro" id="IPR036412">
    <property type="entry name" value="HAD-like_sf"/>
</dbReference>
<dbReference type="InterPro" id="IPR032631">
    <property type="entry name" value="P-type_ATPase_N"/>
</dbReference>
<dbReference type="InterPro" id="IPR023214">
    <property type="entry name" value="HAD_sf"/>
</dbReference>
<feature type="binding site" evidence="16">
    <location>
        <position position="485"/>
    </location>
    <ligand>
        <name>Mg(2+)</name>
        <dbReference type="ChEBI" id="CHEBI:18420"/>
    </ligand>
</feature>
<dbReference type="GO" id="GO:0005886">
    <property type="term" value="C:plasma membrane"/>
    <property type="evidence" value="ECO:0000318"/>
    <property type="project" value="GO_Central"/>
</dbReference>
<dbReference type="InterPro" id="IPR001757">
    <property type="entry name" value="P_typ_ATPase"/>
</dbReference>
<dbReference type="HOGENOM" id="CLU_000846_5_2_1"/>
<dbReference type="SUPFAM" id="SSF56784">
    <property type="entry name" value="HAD-like"/>
    <property type="match status" value="1"/>
</dbReference>
<organism evidence="22 23">
    <name type="scientific">Batrachochytrium dendrobatidis (strain JAM81 / FGSC 10211)</name>
    <name type="common">Frog chytrid fungus</name>
    <dbReference type="NCBI Taxonomy" id="684364"/>
    <lineage>
        <taxon>Eukaryota</taxon>
        <taxon>Fungi</taxon>
        <taxon>Fungi incertae sedis</taxon>
        <taxon>Chytridiomycota</taxon>
        <taxon>Chytridiomycota incertae sedis</taxon>
        <taxon>Chytridiomycetes</taxon>
        <taxon>Rhizophydiales</taxon>
        <taxon>Rhizophydiales incertae sedis</taxon>
        <taxon>Batrachochytrium</taxon>
    </lineage>
</organism>
<evidence type="ECO:0000259" key="21">
    <source>
        <dbReference type="Pfam" id="PF16212"/>
    </source>
</evidence>
<dbReference type="EMBL" id="GL882891">
    <property type="protein sequence ID" value="EGF77617.1"/>
    <property type="molecule type" value="Genomic_DNA"/>
</dbReference>
<dbReference type="AlphaFoldDB" id="F4PAX0"/>
<feature type="transmembrane region" description="Helical" evidence="17">
    <location>
        <begin position="953"/>
        <end position="973"/>
    </location>
</feature>
<keyword evidence="8 16" id="KW-0460">Magnesium</keyword>
<feature type="binding site" evidence="15">
    <location>
        <position position="866"/>
    </location>
    <ligand>
        <name>ATP</name>
        <dbReference type="ChEBI" id="CHEBI:30616"/>
    </ligand>
</feature>
<dbReference type="InParanoid" id="F4PAX0"/>
<dbReference type="PRINTS" id="PR00119">
    <property type="entry name" value="CATATPASE"/>
</dbReference>
<evidence type="ECO:0000256" key="6">
    <source>
        <dbReference type="ARBA" id="ARBA00022741"/>
    </source>
</evidence>
<dbReference type="GO" id="GO:0045332">
    <property type="term" value="P:phospholipid translocation"/>
    <property type="evidence" value="ECO:0000318"/>
    <property type="project" value="GO_Central"/>
</dbReference>
<comment type="cofactor">
    <cofactor evidence="16">
        <name>Mg(2+)</name>
        <dbReference type="ChEBI" id="CHEBI:18420"/>
    </cofactor>
</comment>
<dbReference type="Proteomes" id="UP000007241">
    <property type="component" value="Unassembled WGS sequence"/>
</dbReference>
<dbReference type="OMA" id="QMYGNDK"/>
<evidence type="ECO:0000259" key="20">
    <source>
        <dbReference type="Pfam" id="PF16209"/>
    </source>
</evidence>
<dbReference type="PANTHER" id="PTHR24092:SF218">
    <property type="entry name" value="PHOSPHOLIPID-TRANSPORTING ATPASE"/>
    <property type="match status" value="1"/>
</dbReference>
<dbReference type="InterPro" id="IPR044492">
    <property type="entry name" value="P_typ_ATPase_HD_dom"/>
</dbReference>
<evidence type="ECO:0000256" key="2">
    <source>
        <dbReference type="ARBA" id="ARBA00004308"/>
    </source>
</evidence>
<keyword evidence="11 17" id="KW-0472">Membrane</keyword>
<name>F4PAX0_BATDJ</name>
<dbReference type="NCBIfam" id="TIGR01652">
    <property type="entry name" value="ATPase-Plipid"/>
    <property type="match status" value="1"/>
</dbReference>
<evidence type="ECO:0000256" key="9">
    <source>
        <dbReference type="ARBA" id="ARBA00022967"/>
    </source>
</evidence>
<feature type="region of interest" description="Disordered" evidence="18">
    <location>
        <begin position="1151"/>
        <end position="1174"/>
    </location>
</feature>
<feature type="binding site" evidence="15">
    <location>
        <position position="567"/>
    </location>
    <ligand>
        <name>ATP</name>
        <dbReference type="ChEBI" id="CHEBI:30616"/>
    </ligand>
</feature>
<dbReference type="SFLD" id="SFLDF00027">
    <property type="entry name" value="p-type_atpase"/>
    <property type="match status" value="1"/>
</dbReference>
<dbReference type="Gene3D" id="3.40.1110.10">
    <property type="entry name" value="Calcium-transporting ATPase, cytoplasmic domain N"/>
    <property type="match status" value="1"/>
</dbReference>
<feature type="binding site" evidence="15">
    <location>
        <position position="749"/>
    </location>
    <ligand>
        <name>ATP</name>
        <dbReference type="ChEBI" id="CHEBI:30616"/>
    </ligand>
</feature>
<sequence>MALSQPNSLPSESHISNNIMEASTLQHAPGPPAIHHPSSEPHTTSPIHIQPSNSNYNTHSLTDATSPEQVGRPSKHSMREEAMQARRKSLQQAVVKGVFTRPPFEVPFPAVVKKNAHTNYIRTTKYTVLSFLPMNLLFQFRRFYNIYFLLGALSVIGGYSSLSYISQIMPLAVVLAFSAAKDGIEDFNRYLADRAANNIVFRVIRGGKIVEILSMNIQPGDLLYMTKGEKSPVDAMILSTSYEDGTGFVDTAELDGETNLKRRTATNDLCHFQTSNTATNLSGVIHCEHPNANLMSFEGRITVQIPNIGEKIVPLTMNNLILRGAVLRNTEHAIVIVIYTGKNTKIIQNLKNTGLKSSTLEARLNWLIVCAFIFNAFLLVTSAITKLTDADYAAEWYIGPRNVGTTTHLIGTTIGFFSLYTYVIPISLFVTLELTRLAQAHYMTKDPKMTYEYVERDGSIVKIPMKTNNSNLNEDLGCIEYIFSDKTGTLTQNSMRMAQWWCDNVILDEMAELGVLLRAINDHNNYSHTTRDMMLRFAFSLGVCHGVIPAVDEHTGEMIYESQSPDETALLITARNNGVKLLTRTKAHMKLEILGQEKTIEILNVLEFNSARKRMSIIIRTERGIELHCKGADNIIFSRLSADKDKNPTLLLHNAQQALDGFSNIGLRTLVITSKIMSQEEYDSFLVEYQIAERSLQNREEMIEAACDQVERDLCLLGCTAIEDRLQDQVPETIEYLLKAGIKLWLLTGDKQETAINIGMSSRLINTSMRLIVLTASSSREAELEMDKYVKEMHEAPEKTYALVINGDVLTHALAGPHKQKLLQIGTKCRSVICTRVTPLQKAMVVRLVRSNLKSAVTLAIGDGANDVSMIQAAHVGVGIMGKEGTQAVRAADFAFGEFRFLERLLSVHGRYNYLRMANLIFYSFYKNIAFITVQWWFGFFNAWSAQVVMEEVFFISFNVVFTSLPPLAYAIYECDVDEDQIEKHPQLYREVRKGMYWNAYKIFSWFFTALLHSVFIFGSAYLTNFEGAVDINGKSTGYWVQCYLFSTPLLISVLVKLAVMTRHWVWPIWFTIVFSMGLNISVMFIVTLLESFFYSDFETAIITHALPAYYLLSLLMPALCNLPDVIGLYFRSMLLPSDADIMMEESKLKKRTQRSASKRDGLVHIDNEGAHSK</sequence>
<evidence type="ECO:0000313" key="23">
    <source>
        <dbReference type="Proteomes" id="UP000007241"/>
    </source>
</evidence>
<evidence type="ECO:0000256" key="16">
    <source>
        <dbReference type="PIRSR" id="PIRSR606539-3"/>
    </source>
</evidence>
<dbReference type="RefSeq" id="XP_006681628.1">
    <property type="nucleotide sequence ID" value="XM_006681565.1"/>
</dbReference>
<dbReference type="Pfam" id="PF00122">
    <property type="entry name" value="E1-E2_ATPase"/>
    <property type="match status" value="1"/>
</dbReference>
<dbReference type="OrthoDB" id="377733at2759"/>
<feature type="active site" description="4-aspartylphosphate intermediate" evidence="14">
    <location>
        <position position="485"/>
    </location>
</feature>
<feature type="binding site" evidence="15">
    <location>
        <position position="867"/>
    </location>
    <ligand>
        <name>ATP</name>
        <dbReference type="ChEBI" id="CHEBI:30616"/>
    </ligand>
</feature>
<keyword evidence="10 17" id="KW-1133">Transmembrane helix</keyword>
<protein>
    <recommendedName>
        <fullName evidence="17">Phospholipid-transporting ATPase</fullName>
        <ecNumber evidence="17">7.6.2.1</ecNumber>
    </recommendedName>
</protein>
<keyword evidence="23" id="KW-1185">Reference proteome</keyword>
<feature type="region of interest" description="Disordered" evidence="18">
    <location>
        <begin position="25"/>
        <end position="86"/>
    </location>
</feature>
<comment type="subcellular location">
    <subcellularLocation>
        <location evidence="2">Endomembrane system</location>
    </subcellularLocation>
    <subcellularLocation>
        <location evidence="1 17">Membrane</location>
        <topology evidence="1 17">Multi-pass membrane protein</topology>
    </subcellularLocation>
</comment>
<feature type="binding site" evidence="15">
    <location>
        <position position="842"/>
    </location>
    <ligand>
        <name>ATP</name>
        <dbReference type="ChEBI" id="CHEBI:30616"/>
    </ligand>
</feature>
<feature type="transmembrane region" description="Helical" evidence="17">
    <location>
        <begin position="1067"/>
        <end position="1090"/>
    </location>
</feature>
<dbReference type="PANTHER" id="PTHR24092">
    <property type="entry name" value="PROBABLE PHOSPHOLIPID-TRANSPORTING ATPASE"/>
    <property type="match status" value="1"/>
</dbReference>
<feature type="binding site" evidence="15">
    <location>
        <position position="836"/>
    </location>
    <ligand>
        <name>ATP</name>
        <dbReference type="ChEBI" id="CHEBI:30616"/>
    </ligand>
</feature>